<gene>
    <name evidence="2" type="ORF">S12H4_23904</name>
</gene>
<dbReference type="EMBL" id="BARW01012811">
    <property type="protein sequence ID" value="GAI73667.1"/>
    <property type="molecule type" value="Genomic_DNA"/>
</dbReference>
<dbReference type="Gene3D" id="3.40.50.620">
    <property type="entry name" value="HUPs"/>
    <property type="match status" value="1"/>
</dbReference>
<dbReference type="PANTHER" id="PTHR43196">
    <property type="entry name" value="SULFATE ADENYLYLTRANSFERASE SUBUNIT 2"/>
    <property type="match status" value="1"/>
</dbReference>
<name>X1QYM8_9ZZZZ</name>
<comment type="caution">
    <text evidence="2">The sequence shown here is derived from an EMBL/GenBank/DDBJ whole genome shotgun (WGS) entry which is preliminary data.</text>
</comment>
<dbReference type="AlphaFoldDB" id="X1QYM8"/>
<evidence type="ECO:0000313" key="2">
    <source>
        <dbReference type="EMBL" id="GAI73667.1"/>
    </source>
</evidence>
<protein>
    <recommendedName>
        <fullName evidence="1">Phosphoadenosine phosphosulphate reductase domain-containing protein</fullName>
    </recommendedName>
</protein>
<dbReference type="SUPFAM" id="SSF52402">
    <property type="entry name" value="Adenine nucleotide alpha hydrolases-like"/>
    <property type="match status" value="1"/>
</dbReference>
<dbReference type="PANTHER" id="PTHR43196:SF2">
    <property type="entry name" value="PHOSPHOADENOSINE PHOSPHOSULFATE REDUCTASE"/>
    <property type="match status" value="1"/>
</dbReference>
<dbReference type="GO" id="GO:0003824">
    <property type="term" value="F:catalytic activity"/>
    <property type="evidence" value="ECO:0007669"/>
    <property type="project" value="InterPro"/>
</dbReference>
<dbReference type="InterPro" id="IPR002500">
    <property type="entry name" value="PAPS_reduct_dom"/>
</dbReference>
<feature type="domain" description="Phosphoadenosine phosphosulphate reductase" evidence="1">
    <location>
        <begin position="38"/>
        <end position="150"/>
    </location>
</feature>
<organism evidence="2">
    <name type="scientific">marine sediment metagenome</name>
    <dbReference type="NCBI Taxonomy" id="412755"/>
    <lineage>
        <taxon>unclassified sequences</taxon>
        <taxon>metagenomes</taxon>
        <taxon>ecological metagenomes</taxon>
    </lineage>
</organism>
<dbReference type="InterPro" id="IPR050128">
    <property type="entry name" value="Sulfate_adenylyltrnsfr_sub2"/>
</dbReference>
<feature type="non-terminal residue" evidence="2">
    <location>
        <position position="155"/>
    </location>
</feature>
<dbReference type="Pfam" id="PF01507">
    <property type="entry name" value="PAPS_reduct"/>
    <property type="match status" value="1"/>
</dbReference>
<proteinExistence type="predicted"/>
<dbReference type="InterPro" id="IPR014729">
    <property type="entry name" value="Rossmann-like_a/b/a_fold"/>
</dbReference>
<reference evidence="2" key="1">
    <citation type="journal article" date="2014" name="Front. Microbiol.">
        <title>High frequency of phylogenetically diverse reductive dehalogenase-homologous genes in deep subseafloor sedimentary metagenomes.</title>
        <authorList>
            <person name="Kawai M."/>
            <person name="Futagami T."/>
            <person name="Toyoda A."/>
            <person name="Takaki Y."/>
            <person name="Nishi S."/>
            <person name="Hori S."/>
            <person name="Arai W."/>
            <person name="Tsubouchi T."/>
            <person name="Morono Y."/>
            <person name="Uchiyama I."/>
            <person name="Ito T."/>
            <person name="Fujiyama A."/>
            <person name="Inagaki F."/>
            <person name="Takami H."/>
        </authorList>
    </citation>
    <scope>NUCLEOTIDE SEQUENCE</scope>
    <source>
        <strain evidence="2">Expedition CK06-06</strain>
    </source>
</reference>
<accession>X1QYM8</accession>
<evidence type="ECO:0000259" key="1">
    <source>
        <dbReference type="Pfam" id="PF01507"/>
    </source>
</evidence>
<sequence>MNLLKEVAEKVNRPFEVKLAETREVINHHFWEFPDNNVAVAFSGGKDSEVVLYLCLQVNPDVPVVFNNTGVEYPETVKFVAMLAEQWALNLIVTHPEKNFWDCIEQYGFADGSKARASGSKAPCCYWLKEKPMLMAIRQNGWLGYFSGETASESW</sequence>